<evidence type="ECO:0000256" key="1">
    <source>
        <dbReference type="SAM" id="MobiDB-lite"/>
    </source>
</evidence>
<feature type="non-terminal residue" evidence="2">
    <location>
        <position position="1"/>
    </location>
</feature>
<accession>A0ABQ9TK23</accession>
<feature type="non-terminal residue" evidence="2">
    <location>
        <position position="54"/>
    </location>
</feature>
<dbReference type="EMBL" id="JASSZA010000022">
    <property type="protein sequence ID" value="KAK2084865.1"/>
    <property type="molecule type" value="Genomic_DNA"/>
</dbReference>
<evidence type="ECO:0000313" key="2">
    <source>
        <dbReference type="EMBL" id="KAK2084865.1"/>
    </source>
</evidence>
<reference evidence="2 3" key="1">
    <citation type="submission" date="2023-05" db="EMBL/GenBank/DDBJ databases">
        <title>B98-5 Cell Line De Novo Hybrid Assembly: An Optical Mapping Approach.</title>
        <authorList>
            <person name="Kananen K."/>
            <person name="Auerbach J.A."/>
            <person name="Kautto E."/>
            <person name="Blachly J.S."/>
        </authorList>
    </citation>
    <scope>NUCLEOTIDE SEQUENCE [LARGE SCALE GENOMIC DNA]</scope>
    <source>
        <strain evidence="2">B95-8</strain>
        <tissue evidence="2">Cell line</tissue>
    </source>
</reference>
<sequence length="54" mass="5916">CPTRGPLGVRREPPLIRFQNSLDLSSLLPSSGPCRPAVPAEETPKSKKRGAYRK</sequence>
<proteinExistence type="predicted"/>
<keyword evidence="3" id="KW-1185">Reference proteome</keyword>
<feature type="region of interest" description="Disordered" evidence="1">
    <location>
        <begin position="27"/>
        <end position="54"/>
    </location>
</feature>
<comment type="caution">
    <text evidence="2">The sequence shown here is derived from an EMBL/GenBank/DDBJ whole genome shotgun (WGS) entry which is preliminary data.</text>
</comment>
<evidence type="ECO:0000313" key="3">
    <source>
        <dbReference type="Proteomes" id="UP001266305"/>
    </source>
</evidence>
<protein>
    <submittedName>
        <fullName evidence="2">Uncharacterized protein</fullName>
    </submittedName>
</protein>
<gene>
    <name evidence="2" type="ORF">P7K49_037898</name>
</gene>
<dbReference type="Proteomes" id="UP001266305">
    <property type="component" value="Unassembled WGS sequence"/>
</dbReference>
<name>A0ABQ9TK23_SAGOE</name>
<organism evidence="2 3">
    <name type="scientific">Saguinus oedipus</name>
    <name type="common">Cotton-top tamarin</name>
    <name type="synonym">Oedipomidas oedipus</name>
    <dbReference type="NCBI Taxonomy" id="9490"/>
    <lineage>
        <taxon>Eukaryota</taxon>
        <taxon>Metazoa</taxon>
        <taxon>Chordata</taxon>
        <taxon>Craniata</taxon>
        <taxon>Vertebrata</taxon>
        <taxon>Euteleostomi</taxon>
        <taxon>Mammalia</taxon>
        <taxon>Eutheria</taxon>
        <taxon>Euarchontoglires</taxon>
        <taxon>Primates</taxon>
        <taxon>Haplorrhini</taxon>
        <taxon>Platyrrhini</taxon>
        <taxon>Cebidae</taxon>
        <taxon>Callitrichinae</taxon>
        <taxon>Saguinus</taxon>
    </lineage>
</organism>